<dbReference type="PANTHER" id="PTHR30273">
    <property type="entry name" value="PERIPLASMIC SIGNAL SENSOR AND SIGMA FACTOR ACTIVATOR FECR-RELATED"/>
    <property type="match status" value="1"/>
</dbReference>
<dbReference type="Gene3D" id="2.60.120.1440">
    <property type="match status" value="1"/>
</dbReference>
<keyword evidence="1" id="KW-1133">Transmembrane helix</keyword>
<dbReference type="STRING" id="1391627.SAMN05216464_107275"/>
<dbReference type="GO" id="GO:0016989">
    <property type="term" value="F:sigma factor antagonist activity"/>
    <property type="evidence" value="ECO:0007669"/>
    <property type="project" value="TreeGrafter"/>
</dbReference>
<proteinExistence type="predicted"/>
<dbReference type="InterPro" id="IPR032508">
    <property type="entry name" value="FecR_C"/>
</dbReference>
<dbReference type="Proteomes" id="UP000199072">
    <property type="component" value="Unassembled WGS sequence"/>
</dbReference>
<dbReference type="RefSeq" id="WP_091150720.1">
    <property type="nucleotide sequence ID" value="NZ_FNAI01000007.1"/>
</dbReference>
<dbReference type="PANTHER" id="PTHR30273:SF2">
    <property type="entry name" value="PROTEIN FECR"/>
    <property type="match status" value="1"/>
</dbReference>
<gene>
    <name evidence="4" type="ORF">SAMN05216464_107275</name>
</gene>
<dbReference type="OrthoDB" id="1099963at2"/>
<dbReference type="InterPro" id="IPR012373">
    <property type="entry name" value="Ferrdict_sens_TM"/>
</dbReference>
<evidence type="ECO:0000259" key="2">
    <source>
        <dbReference type="Pfam" id="PF04773"/>
    </source>
</evidence>
<accession>A0A1G7E522</accession>
<dbReference type="InterPro" id="IPR006860">
    <property type="entry name" value="FecR"/>
</dbReference>
<reference evidence="4 5" key="1">
    <citation type="submission" date="2016-10" db="EMBL/GenBank/DDBJ databases">
        <authorList>
            <person name="de Groot N.N."/>
        </authorList>
    </citation>
    <scope>NUCLEOTIDE SEQUENCE [LARGE SCALE GENOMIC DNA]</scope>
    <source>
        <strain evidence="4 5">47C3B</strain>
    </source>
</reference>
<feature type="transmembrane region" description="Helical" evidence="1">
    <location>
        <begin position="85"/>
        <end position="105"/>
    </location>
</feature>
<keyword evidence="1" id="KW-0812">Transmembrane</keyword>
<keyword evidence="1" id="KW-0472">Membrane</keyword>
<feature type="domain" description="Protein FecR C-terminal" evidence="3">
    <location>
        <begin position="319"/>
        <end position="386"/>
    </location>
</feature>
<dbReference type="EMBL" id="FNAI01000007">
    <property type="protein sequence ID" value="SDE58797.1"/>
    <property type="molecule type" value="Genomic_DNA"/>
</dbReference>
<feature type="domain" description="FecR protein" evidence="2">
    <location>
        <begin position="184"/>
        <end position="278"/>
    </location>
</feature>
<dbReference type="Pfam" id="PF04773">
    <property type="entry name" value="FecR"/>
    <property type="match status" value="1"/>
</dbReference>
<evidence type="ECO:0000313" key="5">
    <source>
        <dbReference type="Proteomes" id="UP000199072"/>
    </source>
</evidence>
<evidence type="ECO:0000313" key="4">
    <source>
        <dbReference type="EMBL" id="SDE58797.1"/>
    </source>
</evidence>
<sequence>MTTDQSRLQDLLTRYAENSCTREELLELFTMIKDAGGNESLKETLAPIWETIGADDKIPDLDRDRIYENIMSGTPVRQMHTSRKWIRYAAAAILLFSASIGFYLLNRTSAPAQSGLYAKKTVSEHEHNKAVLTLSDGSHVTLNSKRSGVIATQNQVPVNQSANGEIAYQPNVIPKSLKPTFNILATPLGGQYAITLIDGTKVWLNAMSSLKYPVTFTGNERRVELSGEGYFEVAKNKSMPFIVTVNNSEVKVYGTHFNIMGYASENSTGVTLLEGSVKVTNDSRSKMLLPGQQAAIKDHMILISPADGEQAIAWKNGNFNFAHERIDVIMRKLSRWFDIDVSYQGEVTREGFVGTLPRSTDLAQILKTLELTGLVHFKVNGRSVTVMP</sequence>
<dbReference type="AlphaFoldDB" id="A0A1G7E522"/>
<dbReference type="Pfam" id="PF16344">
    <property type="entry name" value="FecR_C"/>
    <property type="match status" value="1"/>
</dbReference>
<evidence type="ECO:0000259" key="3">
    <source>
        <dbReference type="Pfam" id="PF16344"/>
    </source>
</evidence>
<evidence type="ECO:0000256" key="1">
    <source>
        <dbReference type="SAM" id="Phobius"/>
    </source>
</evidence>
<keyword evidence="5" id="KW-1185">Reference proteome</keyword>
<name>A0A1G7E522_9SPHI</name>
<protein>
    <submittedName>
        <fullName evidence="4">FecR family protein</fullName>
    </submittedName>
</protein>
<dbReference type="Gene3D" id="3.55.50.30">
    <property type="match status" value="1"/>
</dbReference>
<organism evidence="4 5">
    <name type="scientific">Mucilaginibacter pineti</name>
    <dbReference type="NCBI Taxonomy" id="1391627"/>
    <lineage>
        <taxon>Bacteria</taxon>
        <taxon>Pseudomonadati</taxon>
        <taxon>Bacteroidota</taxon>
        <taxon>Sphingobacteriia</taxon>
        <taxon>Sphingobacteriales</taxon>
        <taxon>Sphingobacteriaceae</taxon>
        <taxon>Mucilaginibacter</taxon>
    </lineage>
</organism>